<sequence>MFFSSCKRLLLRSRDSGTHLRVLQNPFCCKSISHISDSPNPPSLTIDYLINSCGLSPETALSASKKICTSFSTTEKPDSVLKFLESHGFLKPHITKLISAHPRLLSANIERTLKPKIKLFQDLGLSGPKLAELIASNPSTLLRSLNCQIIPCIQLVRSFVKTDENVIKALKRSKWLLSSNPDMRLQSNIALLRDHNVPNSRIVYMIINQPGSLLLKTESLKETVEAVEKLGFKPESGLFTIAIHTLCSMSKSTWEAKLKLLKDLGWSEEEIFGAFKRMPIFLASSENKMKEGMDFFVKMFNWKASLISKHPRLLMFSLKKRVIPRFEIYKILMSQGLLRDEWGLIPMLNLCERDFLIKYVTPYEEQLPHLLKAYKSQESELGGSWKAKL</sequence>
<comment type="caution">
    <text evidence="4">The sequence shown here is derived from an EMBL/GenBank/DDBJ whole genome shotgun (WGS) entry which is preliminary data.</text>
</comment>
<dbReference type="PANTHER" id="PTHR13068:SF236">
    <property type="entry name" value="OS02G0749800 PROTEIN"/>
    <property type="match status" value="1"/>
</dbReference>
<protein>
    <submittedName>
        <fullName evidence="4">Uncharacterized protein</fullName>
    </submittedName>
</protein>
<dbReference type="GO" id="GO:0003676">
    <property type="term" value="F:nucleic acid binding"/>
    <property type="evidence" value="ECO:0007669"/>
    <property type="project" value="InterPro"/>
</dbReference>
<evidence type="ECO:0000313" key="4">
    <source>
        <dbReference type="EMBL" id="KAF8398091.1"/>
    </source>
</evidence>
<dbReference type="Gene3D" id="1.25.70.10">
    <property type="entry name" value="Transcription termination factor 3, mitochondrial"/>
    <property type="match status" value="1"/>
</dbReference>
<dbReference type="SMART" id="SM00733">
    <property type="entry name" value="Mterf"/>
    <property type="match status" value="7"/>
</dbReference>
<evidence type="ECO:0000313" key="5">
    <source>
        <dbReference type="Proteomes" id="UP000655225"/>
    </source>
</evidence>
<keyword evidence="2" id="KW-0806">Transcription termination</keyword>
<accession>A0A834Z6D3</accession>
<evidence type="ECO:0000256" key="3">
    <source>
        <dbReference type="ARBA" id="ARBA00022946"/>
    </source>
</evidence>
<dbReference type="InterPro" id="IPR003690">
    <property type="entry name" value="MTERF"/>
</dbReference>
<dbReference type="InterPro" id="IPR038538">
    <property type="entry name" value="MTERF_sf"/>
</dbReference>
<dbReference type="GO" id="GO:0006353">
    <property type="term" value="P:DNA-templated transcription termination"/>
    <property type="evidence" value="ECO:0007669"/>
    <property type="project" value="UniProtKB-KW"/>
</dbReference>
<keyword evidence="5" id="KW-1185">Reference proteome</keyword>
<dbReference type="PANTHER" id="PTHR13068">
    <property type="entry name" value="CGI-12 PROTEIN-RELATED"/>
    <property type="match status" value="1"/>
</dbReference>
<gene>
    <name evidence="4" type="ORF">HHK36_017017</name>
</gene>
<evidence type="ECO:0000256" key="2">
    <source>
        <dbReference type="ARBA" id="ARBA00022472"/>
    </source>
</evidence>
<dbReference type="Pfam" id="PF02536">
    <property type="entry name" value="mTERF"/>
    <property type="match status" value="2"/>
</dbReference>
<evidence type="ECO:0000256" key="1">
    <source>
        <dbReference type="ARBA" id="ARBA00007692"/>
    </source>
</evidence>
<comment type="similarity">
    <text evidence="1">Belongs to the mTERF family.</text>
</comment>
<name>A0A834Z6D3_TETSI</name>
<dbReference type="AlphaFoldDB" id="A0A834Z6D3"/>
<dbReference type="OrthoDB" id="637682at2759"/>
<reference evidence="4 5" key="1">
    <citation type="submission" date="2020-04" db="EMBL/GenBank/DDBJ databases">
        <title>Plant Genome Project.</title>
        <authorList>
            <person name="Zhang R.-G."/>
        </authorList>
    </citation>
    <scope>NUCLEOTIDE SEQUENCE [LARGE SCALE GENOMIC DNA]</scope>
    <source>
        <strain evidence="4">YNK0</strain>
        <tissue evidence="4">Leaf</tissue>
    </source>
</reference>
<proteinExistence type="inferred from homology"/>
<dbReference type="Proteomes" id="UP000655225">
    <property type="component" value="Unassembled WGS sequence"/>
</dbReference>
<dbReference type="EMBL" id="JABCRI010000011">
    <property type="protein sequence ID" value="KAF8398091.1"/>
    <property type="molecule type" value="Genomic_DNA"/>
</dbReference>
<dbReference type="FunFam" id="1.25.70.10:FF:000001">
    <property type="entry name" value="Mitochondrial transcription termination factor-like"/>
    <property type="match status" value="1"/>
</dbReference>
<keyword evidence="2" id="KW-0805">Transcription regulation</keyword>
<dbReference type="OMA" id="CCKSISH"/>
<organism evidence="4 5">
    <name type="scientific">Tetracentron sinense</name>
    <name type="common">Spur-leaf</name>
    <dbReference type="NCBI Taxonomy" id="13715"/>
    <lineage>
        <taxon>Eukaryota</taxon>
        <taxon>Viridiplantae</taxon>
        <taxon>Streptophyta</taxon>
        <taxon>Embryophyta</taxon>
        <taxon>Tracheophyta</taxon>
        <taxon>Spermatophyta</taxon>
        <taxon>Magnoliopsida</taxon>
        <taxon>Trochodendrales</taxon>
        <taxon>Trochodendraceae</taxon>
        <taxon>Tetracentron</taxon>
    </lineage>
</organism>
<keyword evidence="2" id="KW-0804">Transcription</keyword>
<keyword evidence="3" id="KW-0809">Transit peptide</keyword>